<evidence type="ECO:0000313" key="4">
    <source>
        <dbReference type="Proteomes" id="UP000235392"/>
    </source>
</evidence>
<gene>
    <name evidence="1" type="ORF">PCANC_09448</name>
    <name evidence="2" type="ORF">PCASD_08730</name>
</gene>
<proteinExistence type="predicted"/>
<dbReference type="OrthoDB" id="2504166at2759"/>
<dbReference type="EMBL" id="PGCI01000624">
    <property type="protein sequence ID" value="PLW23796.1"/>
    <property type="molecule type" value="Genomic_DNA"/>
</dbReference>
<sequence length="429" mass="48413">MIPFQHPQKSKDADCQINGHISLLDLPVEIVLDIIAWLPRSGKERRCKSKPHSIIQSFKALRLTSKSLAGVLTPVLLNAVNISCSSSARDFLEWCKQYTSQNRDPPVRRLTITNVGHPSLSNKLQAIPYEVFEDILSAISPSLHQLKIVFDDCFEFSPKIAHSFQRAQKLWALHLQILSKPPHLNMPPPASTPNPPGGLQLHDPCRFLACLKALPSLSELNLNNCLDYCRPLTMNDELTSLPPVQHMSVSIESHSTSLPSEPHKFLLELCRAMSDSLLILQIRGSRYDSSKLLPVLAATRSRLEALHLGDAGLVQNFRQWRFPRLRTFLLDDSRYLTREEFNSPFFHQITTLVLRRWNGTDVPLDIPVETFASLKRVILTYTSRVSLDTITLSKACQDACIDLLASTKSVDLREIWTVDAVEAQMEEIS</sequence>
<keyword evidence="3" id="KW-1185">Reference proteome</keyword>
<comment type="caution">
    <text evidence="1">The sequence shown here is derived from an EMBL/GenBank/DDBJ whole genome shotgun (WGS) entry which is preliminary data.</text>
</comment>
<protein>
    <recommendedName>
        <fullName evidence="5">F-box domain-containing protein</fullName>
    </recommendedName>
</protein>
<evidence type="ECO:0000313" key="1">
    <source>
        <dbReference type="EMBL" id="PLW16873.1"/>
    </source>
</evidence>
<evidence type="ECO:0008006" key="5">
    <source>
        <dbReference type="Google" id="ProtNLM"/>
    </source>
</evidence>
<organism evidence="1 3">
    <name type="scientific">Puccinia coronata f. sp. avenae</name>
    <dbReference type="NCBI Taxonomy" id="200324"/>
    <lineage>
        <taxon>Eukaryota</taxon>
        <taxon>Fungi</taxon>
        <taxon>Dikarya</taxon>
        <taxon>Basidiomycota</taxon>
        <taxon>Pucciniomycotina</taxon>
        <taxon>Pucciniomycetes</taxon>
        <taxon>Pucciniales</taxon>
        <taxon>Pucciniaceae</taxon>
        <taxon>Puccinia</taxon>
    </lineage>
</organism>
<dbReference type="AlphaFoldDB" id="A0A2N5SUG8"/>
<evidence type="ECO:0000313" key="2">
    <source>
        <dbReference type="EMBL" id="PLW23796.1"/>
    </source>
</evidence>
<dbReference type="Proteomes" id="UP000235388">
    <property type="component" value="Unassembled WGS sequence"/>
</dbReference>
<dbReference type="Proteomes" id="UP000235392">
    <property type="component" value="Unassembled WGS sequence"/>
</dbReference>
<name>A0A2N5SUG8_9BASI</name>
<dbReference type="EMBL" id="PGCJ01000861">
    <property type="protein sequence ID" value="PLW16873.1"/>
    <property type="molecule type" value="Genomic_DNA"/>
</dbReference>
<dbReference type="SUPFAM" id="SSF52047">
    <property type="entry name" value="RNI-like"/>
    <property type="match status" value="1"/>
</dbReference>
<accession>A0A2N5SUG8</accession>
<evidence type="ECO:0000313" key="3">
    <source>
        <dbReference type="Proteomes" id="UP000235388"/>
    </source>
</evidence>
<reference evidence="3 4" key="1">
    <citation type="submission" date="2017-11" db="EMBL/GenBank/DDBJ databases">
        <title>De novo assembly and phasing of dikaryotic genomes from two isolates of Puccinia coronata f. sp. avenae, the causal agent of oat crown rust.</title>
        <authorList>
            <person name="Miller M.E."/>
            <person name="Zhang Y."/>
            <person name="Omidvar V."/>
            <person name="Sperschneider J."/>
            <person name="Schwessinger B."/>
            <person name="Raley C."/>
            <person name="Palmer J.M."/>
            <person name="Garnica D."/>
            <person name="Upadhyaya N."/>
            <person name="Rathjen J."/>
            <person name="Taylor J.M."/>
            <person name="Park R.F."/>
            <person name="Dodds P.N."/>
            <person name="Hirsch C.D."/>
            <person name="Kianian S.F."/>
            <person name="Figueroa M."/>
        </authorList>
    </citation>
    <scope>NUCLEOTIDE SEQUENCE [LARGE SCALE GENOMIC DNA]</scope>
    <source>
        <strain evidence="1">12NC29</strain>
        <strain evidence="2">12SD80</strain>
    </source>
</reference>